<organism evidence="16 17">
    <name type="scientific">Mucilaginibacter terrigena</name>
    <dbReference type="NCBI Taxonomy" id="2492395"/>
    <lineage>
        <taxon>Bacteria</taxon>
        <taxon>Pseudomonadati</taxon>
        <taxon>Bacteroidota</taxon>
        <taxon>Sphingobacteriia</taxon>
        <taxon>Sphingobacteriales</taxon>
        <taxon>Sphingobacteriaceae</taxon>
        <taxon>Mucilaginibacter</taxon>
    </lineage>
</organism>
<dbReference type="Pfam" id="PF01507">
    <property type="entry name" value="PAPS_reduct"/>
    <property type="match status" value="1"/>
</dbReference>
<dbReference type="InterPro" id="IPR002500">
    <property type="entry name" value="PAPS_reduct_dom"/>
</dbReference>
<dbReference type="NCBIfam" id="TIGR02055">
    <property type="entry name" value="APS_reductase"/>
    <property type="match status" value="1"/>
</dbReference>
<comment type="caution">
    <text evidence="16">The sequence shown here is derived from an EMBL/GenBank/DDBJ whole genome shotgun (WGS) entry which is preliminary data.</text>
</comment>
<comment type="cofactor">
    <cofactor evidence="14">
        <name>[4Fe-4S] cluster</name>
        <dbReference type="ChEBI" id="CHEBI:49883"/>
    </cofactor>
    <text evidence="14">Binds 1 [4Fe-4S] cluster per subunit.</text>
</comment>
<comment type="similarity">
    <text evidence="1 14">Belongs to the PAPS reductase family. CysH subfamily.</text>
</comment>
<comment type="pathway">
    <text evidence="8 14">Sulfur metabolism; hydrogen sulfide biosynthesis; sulfite from sulfate.</text>
</comment>
<dbReference type="RefSeq" id="WP_129874801.1">
    <property type="nucleotide sequence ID" value="NZ_SEWG01000001.1"/>
</dbReference>
<keyword evidence="2 14" id="KW-0963">Cytoplasm</keyword>
<dbReference type="Gene3D" id="3.40.50.620">
    <property type="entry name" value="HUPs"/>
    <property type="match status" value="1"/>
</dbReference>
<evidence type="ECO:0000256" key="4">
    <source>
        <dbReference type="ARBA" id="ARBA00023002"/>
    </source>
</evidence>
<keyword evidence="6 14" id="KW-0411">Iron-sulfur</keyword>
<protein>
    <recommendedName>
        <fullName evidence="10 14">Adenosine 5'-phosphosulfate reductase</fullName>
        <shortName evidence="14">APS reductase</shortName>
        <ecNumber evidence="9 14">1.8.4.10</ecNumber>
    </recommendedName>
    <alternativeName>
        <fullName evidence="12 14">5'-adenylylsulfate reductase</fullName>
    </alternativeName>
    <alternativeName>
        <fullName evidence="11 14">Thioredoxin-dependent 5'-adenylylsulfate reductase</fullName>
    </alternativeName>
</protein>
<evidence type="ECO:0000259" key="15">
    <source>
        <dbReference type="Pfam" id="PF01507"/>
    </source>
</evidence>
<dbReference type="InterPro" id="IPR014729">
    <property type="entry name" value="Rossmann-like_a/b/a_fold"/>
</dbReference>
<gene>
    <name evidence="14" type="primary">cysH</name>
    <name evidence="16" type="ORF">EWM62_01115</name>
</gene>
<evidence type="ECO:0000256" key="12">
    <source>
        <dbReference type="ARBA" id="ARBA00032041"/>
    </source>
</evidence>
<reference evidence="16 17" key="1">
    <citation type="submission" date="2019-02" db="EMBL/GenBank/DDBJ databases">
        <title>Bacterial novel species Mucilaginibacter sp. 17JY9-4 isolated from soil.</title>
        <authorList>
            <person name="Jung H.-Y."/>
        </authorList>
    </citation>
    <scope>NUCLEOTIDE SEQUENCE [LARGE SCALE GENOMIC DNA]</scope>
    <source>
        <strain evidence="16 17">17JY9-4</strain>
    </source>
</reference>
<sequence>MADTAYISQLVNGKNPVDALRALAEQFAGEIVFSTSFGWEDQVISHMIFADNIPIKVFTLETGRLFPETYYVWNRTIEIYGQPIHAYYPDNNRLEAMVNAKGPNSFYESVDNRKECCGIRKIEPLHRALAGNQCWITGIRSEQSPNREDMSNVEWDEGNQLVKFHPIFSWTLDDVKAYIKQYNIPYNTLHDRGFPSIGCLPCTRAVQPGEDFRAGRWWWEDQSKKECGLHAASPQPLSEGEGLSKIILVK</sequence>
<dbReference type="SUPFAM" id="SSF52402">
    <property type="entry name" value="Adenine nucleotide alpha hydrolases-like"/>
    <property type="match status" value="1"/>
</dbReference>
<comment type="catalytic activity">
    <reaction evidence="13 14">
        <text>[thioredoxin]-disulfide + sulfite + AMP + 2 H(+) = adenosine 5'-phosphosulfate + [thioredoxin]-dithiol</text>
        <dbReference type="Rhea" id="RHEA:21976"/>
        <dbReference type="Rhea" id="RHEA-COMP:10698"/>
        <dbReference type="Rhea" id="RHEA-COMP:10700"/>
        <dbReference type="ChEBI" id="CHEBI:15378"/>
        <dbReference type="ChEBI" id="CHEBI:17359"/>
        <dbReference type="ChEBI" id="CHEBI:29950"/>
        <dbReference type="ChEBI" id="CHEBI:50058"/>
        <dbReference type="ChEBI" id="CHEBI:58243"/>
        <dbReference type="ChEBI" id="CHEBI:456215"/>
        <dbReference type="EC" id="1.8.4.10"/>
    </reaction>
</comment>
<dbReference type="PIRSF" id="PIRSF000857">
    <property type="entry name" value="PAPS_reductase"/>
    <property type="match status" value="1"/>
</dbReference>
<dbReference type="AlphaFoldDB" id="A0A4Q5LRE0"/>
<dbReference type="EC" id="1.8.4.10" evidence="9 14"/>
<evidence type="ECO:0000313" key="17">
    <source>
        <dbReference type="Proteomes" id="UP000293331"/>
    </source>
</evidence>
<evidence type="ECO:0000256" key="1">
    <source>
        <dbReference type="ARBA" id="ARBA00009732"/>
    </source>
</evidence>
<evidence type="ECO:0000256" key="2">
    <source>
        <dbReference type="ARBA" id="ARBA00022490"/>
    </source>
</evidence>
<keyword evidence="4 14" id="KW-0560">Oxidoreductase</keyword>
<evidence type="ECO:0000256" key="6">
    <source>
        <dbReference type="ARBA" id="ARBA00023014"/>
    </source>
</evidence>
<dbReference type="GO" id="GO:0051539">
    <property type="term" value="F:4 iron, 4 sulfur cluster binding"/>
    <property type="evidence" value="ECO:0007669"/>
    <property type="project" value="UniProtKB-UniRule"/>
</dbReference>
<dbReference type="PANTHER" id="PTHR46482:SF9">
    <property type="entry name" value="5'-ADENYLYLSULFATE REDUCTASE 1, CHLOROPLASTIC"/>
    <property type="match status" value="1"/>
</dbReference>
<proteinExistence type="inferred from homology"/>
<keyword evidence="3 14" id="KW-0479">Metal-binding</keyword>
<dbReference type="Proteomes" id="UP000293331">
    <property type="component" value="Unassembled WGS sequence"/>
</dbReference>
<dbReference type="EMBL" id="SEWG01000001">
    <property type="protein sequence ID" value="RYU92071.1"/>
    <property type="molecule type" value="Genomic_DNA"/>
</dbReference>
<feature type="active site" description="Nucleophile; cysteine thiosulfonate intermediate" evidence="14">
    <location>
        <position position="227"/>
    </location>
</feature>
<evidence type="ECO:0000256" key="5">
    <source>
        <dbReference type="ARBA" id="ARBA00023004"/>
    </source>
</evidence>
<evidence type="ECO:0000256" key="13">
    <source>
        <dbReference type="ARBA" id="ARBA00048441"/>
    </source>
</evidence>
<evidence type="ECO:0000256" key="10">
    <source>
        <dbReference type="ARBA" id="ARBA00029514"/>
    </source>
</evidence>
<feature type="binding site" evidence="14">
    <location>
        <position position="202"/>
    </location>
    <ligand>
        <name>[4Fe-4S] cluster</name>
        <dbReference type="ChEBI" id="CHEBI:49883"/>
    </ligand>
</feature>
<evidence type="ECO:0000313" key="16">
    <source>
        <dbReference type="EMBL" id="RYU92071.1"/>
    </source>
</evidence>
<evidence type="ECO:0000256" key="7">
    <source>
        <dbReference type="ARBA" id="ARBA00024298"/>
    </source>
</evidence>
<comment type="function">
    <text evidence="7 14">Catalyzes the formation of sulfite from adenosine 5'-phosphosulfate (APS) using thioredoxin as an electron donor.</text>
</comment>
<dbReference type="GO" id="GO:0043866">
    <property type="term" value="F:adenylyl-sulfate reductase (thioredoxin) activity"/>
    <property type="evidence" value="ECO:0007669"/>
    <property type="project" value="UniProtKB-EC"/>
</dbReference>
<accession>A0A4Q5LRE0</accession>
<evidence type="ECO:0000256" key="9">
    <source>
        <dbReference type="ARBA" id="ARBA00024386"/>
    </source>
</evidence>
<dbReference type="GO" id="GO:0005737">
    <property type="term" value="C:cytoplasm"/>
    <property type="evidence" value="ECO:0007669"/>
    <property type="project" value="UniProtKB-SubCell"/>
</dbReference>
<feature type="domain" description="Phosphoadenosine phosphosulphate reductase" evidence="15">
    <location>
        <begin position="30"/>
        <end position="205"/>
    </location>
</feature>
<dbReference type="NCBIfam" id="NF002537">
    <property type="entry name" value="PRK02090.1"/>
    <property type="match status" value="1"/>
</dbReference>
<dbReference type="GO" id="GO:0004604">
    <property type="term" value="F:phosphoadenylyl-sulfate reductase (thioredoxin) activity"/>
    <property type="evidence" value="ECO:0007669"/>
    <property type="project" value="UniProtKB-UniRule"/>
</dbReference>
<dbReference type="GO" id="GO:0019379">
    <property type="term" value="P:sulfate assimilation, phosphoadenylyl sulfate reduction by phosphoadenylyl-sulfate reductase (thioredoxin)"/>
    <property type="evidence" value="ECO:0007669"/>
    <property type="project" value="UniProtKB-UniRule"/>
</dbReference>
<feature type="binding site" evidence="14">
    <location>
        <position position="199"/>
    </location>
    <ligand>
        <name>[4Fe-4S] cluster</name>
        <dbReference type="ChEBI" id="CHEBI:49883"/>
    </ligand>
</feature>
<dbReference type="GO" id="GO:0070814">
    <property type="term" value="P:hydrogen sulfide biosynthetic process"/>
    <property type="evidence" value="ECO:0007669"/>
    <property type="project" value="UniProtKB-UniRule"/>
</dbReference>
<name>A0A4Q5LRE0_9SPHI</name>
<dbReference type="PANTHER" id="PTHR46482">
    <property type="entry name" value="5'-ADENYLYLSULFATE REDUCTASE 3, CHLOROPLASTIC"/>
    <property type="match status" value="1"/>
</dbReference>
<dbReference type="OrthoDB" id="9794018at2"/>
<evidence type="ECO:0000256" key="3">
    <source>
        <dbReference type="ARBA" id="ARBA00022723"/>
    </source>
</evidence>
<evidence type="ECO:0000256" key="8">
    <source>
        <dbReference type="ARBA" id="ARBA00024327"/>
    </source>
</evidence>
<dbReference type="GO" id="GO:0046872">
    <property type="term" value="F:metal ion binding"/>
    <property type="evidence" value="ECO:0007669"/>
    <property type="project" value="UniProtKB-KW"/>
</dbReference>
<dbReference type="InterPro" id="IPR011798">
    <property type="entry name" value="APS_reductase"/>
</dbReference>
<keyword evidence="17" id="KW-1185">Reference proteome</keyword>
<dbReference type="InterPro" id="IPR004511">
    <property type="entry name" value="PAPS/APS_Rdtase"/>
</dbReference>
<dbReference type="NCBIfam" id="TIGR00434">
    <property type="entry name" value="cysH"/>
    <property type="match status" value="1"/>
</dbReference>
<dbReference type="HAMAP" id="MF_00063">
    <property type="entry name" value="CysH"/>
    <property type="match status" value="1"/>
</dbReference>
<evidence type="ECO:0000256" key="14">
    <source>
        <dbReference type="HAMAP-Rule" id="MF_00063"/>
    </source>
</evidence>
<keyword evidence="5 14" id="KW-0408">Iron</keyword>
<feature type="binding site" evidence="14">
    <location>
        <position position="116"/>
    </location>
    <ligand>
        <name>[4Fe-4S] cluster</name>
        <dbReference type="ChEBI" id="CHEBI:49883"/>
    </ligand>
</feature>
<feature type="binding site" evidence="14">
    <location>
        <position position="117"/>
    </location>
    <ligand>
        <name>[4Fe-4S] cluster</name>
        <dbReference type="ChEBI" id="CHEBI:49883"/>
    </ligand>
</feature>
<dbReference type="CDD" id="cd23945">
    <property type="entry name" value="PAPS_reductase"/>
    <property type="match status" value="1"/>
</dbReference>
<comment type="subcellular location">
    <subcellularLocation>
        <location evidence="14">Cytoplasm</location>
    </subcellularLocation>
</comment>
<dbReference type="GO" id="GO:0019344">
    <property type="term" value="P:cysteine biosynthetic process"/>
    <property type="evidence" value="ECO:0007669"/>
    <property type="project" value="InterPro"/>
</dbReference>
<evidence type="ECO:0000256" key="11">
    <source>
        <dbReference type="ARBA" id="ARBA00030894"/>
    </source>
</evidence>